<reference evidence="3 4" key="1">
    <citation type="journal article" date="2008" name="Nature">
        <title>The Trichoplax genome and the nature of placozoans.</title>
        <authorList>
            <person name="Srivastava M."/>
            <person name="Begovic E."/>
            <person name="Chapman J."/>
            <person name="Putnam N.H."/>
            <person name="Hellsten U."/>
            <person name="Kawashima T."/>
            <person name="Kuo A."/>
            <person name="Mitros T."/>
            <person name="Salamov A."/>
            <person name="Carpenter M.L."/>
            <person name="Signorovitch A.Y."/>
            <person name="Moreno M.A."/>
            <person name="Kamm K."/>
            <person name="Grimwood J."/>
            <person name="Schmutz J."/>
            <person name="Shapiro H."/>
            <person name="Grigoriev I.V."/>
            <person name="Buss L.W."/>
            <person name="Schierwater B."/>
            <person name="Dellaporta S.L."/>
            <person name="Rokhsar D.S."/>
        </authorList>
    </citation>
    <scope>NUCLEOTIDE SEQUENCE [LARGE SCALE GENOMIC DNA]</scope>
    <source>
        <strain evidence="3 4">Grell-BS-1999</strain>
    </source>
</reference>
<evidence type="ECO:0000313" key="3">
    <source>
        <dbReference type="EMBL" id="EDV24059.1"/>
    </source>
</evidence>
<dbReference type="STRING" id="10228.B3S0S3"/>
<dbReference type="PANTHER" id="PTHR13527:SF0">
    <property type="entry name" value="SAYSVFN DOMAIN-CONTAINING PROTEIN 1"/>
    <property type="match status" value="1"/>
</dbReference>
<feature type="transmembrane region" description="Helical" evidence="1">
    <location>
        <begin position="12"/>
        <end position="40"/>
    </location>
</feature>
<dbReference type="AlphaFoldDB" id="B3S0S3"/>
<sequence>SYFSLIRLLKWIIWASLMAFFVEIQFGSVFLIISMFYLVITNTSTNGRKGGKLSPYSVFNPDCKVIDG</sequence>
<feature type="domain" description="SAYSvFN" evidence="2">
    <location>
        <begin position="11"/>
        <end position="68"/>
    </location>
</feature>
<gene>
    <name evidence="3" type="ORF">TRIADDRAFT_18070</name>
</gene>
<dbReference type="InterPro" id="IPR019387">
    <property type="entry name" value="SAYSvFN_dom"/>
</dbReference>
<dbReference type="PhylomeDB" id="B3S0S3"/>
<protein>
    <recommendedName>
        <fullName evidence="2">SAYSvFN domain-containing protein</fullName>
    </recommendedName>
</protein>
<accession>B3S0S3</accession>
<dbReference type="PANTHER" id="PTHR13527">
    <property type="entry name" value="SAYSVFN DOMAIN-CONTAINING PROTEIN 1"/>
    <property type="match status" value="1"/>
</dbReference>
<keyword evidence="1" id="KW-0472">Membrane</keyword>
<keyword evidence="1" id="KW-1133">Transmembrane helix</keyword>
<dbReference type="Proteomes" id="UP000009022">
    <property type="component" value="Unassembled WGS sequence"/>
</dbReference>
<evidence type="ECO:0000256" key="1">
    <source>
        <dbReference type="SAM" id="Phobius"/>
    </source>
</evidence>
<dbReference type="InterPro" id="IPR039159">
    <property type="entry name" value="SAYSD1"/>
</dbReference>
<evidence type="ECO:0000259" key="2">
    <source>
        <dbReference type="Pfam" id="PF10260"/>
    </source>
</evidence>
<dbReference type="GeneID" id="6754798"/>
<dbReference type="Pfam" id="PF10260">
    <property type="entry name" value="SAYSvFN"/>
    <property type="match status" value="1"/>
</dbReference>
<dbReference type="KEGG" id="tad:TRIADDRAFT_18070"/>
<organism evidence="3 4">
    <name type="scientific">Trichoplax adhaerens</name>
    <name type="common">Trichoplax reptans</name>
    <dbReference type="NCBI Taxonomy" id="10228"/>
    <lineage>
        <taxon>Eukaryota</taxon>
        <taxon>Metazoa</taxon>
        <taxon>Placozoa</taxon>
        <taxon>Uniplacotomia</taxon>
        <taxon>Trichoplacea</taxon>
        <taxon>Trichoplacidae</taxon>
        <taxon>Trichoplax</taxon>
    </lineage>
</organism>
<evidence type="ECO:0000313" key="4">
    <source>
        <dbReference type="Proteomes" id="UP000009022"/>
    </source>
</evidence>
<keyword evidence="4" id="KW-1185">Reference proteome</keyword>
<dbReference type="EMBL" id="DS985246">
    <property type="protein sequence ID" value="EDV24059.1"/>
    <property type="molecule type" value="Genomic_DNA"/>
</dbReference>
<feature type="non-terminal residue" evidence="3">
    <location>
        <position position="68"/>
    </location>
</feature>
<dbReference type="InParanoid" id="B3S0S3"/>
<dbReference type="CTD" id="6754798"/>
<feature type="non-terminal residue" evidence="3">
    <location>
        <position position="1"/>
    </location>
</feature>
<dbReference type="OrthoDB" id="71310at2759"/>
<proteinExistence type="predicted"/>
<dbReference type="RefSeq" id="XP_002113585.1">
    <property type="nucleotide sequence ID" value="XM_002113549.1"/>
</dbReference>
<dbReference type="HOGENOM" id="CLU_2801443_0_0_1"/>
<name>B3S0S3_TRIAD</name>
<keyword evidence="1" id="KW-0812">Transmembrane</keyword>